<dbReference type="GeneID" id="94827230"/>
<gene>
    <name evidence="2" type="ORF">TRFO_05497</name>
</gene>
<dbReference type="EMBL" id="MLAK01000716">
    <property type="protein sequence ID" value="OHT06795.1"/>
    <property type="molecule type" value="Genomic_DNA"/>
</dbReference>
<dbReference type="Proteomes" id="UP000179807">
    <property type="component" value="Unassembled WGS sequence"/>
</dbReference>
<dbReference type="PROSITE" id="PS00139">
    <property type="entry name" value="THIOL_PROTEASE_CYS"/>
    <property type="match status" value="1"/>
</dbReference>
<comment type="caution">
    <text evidence="2">The sequence shown here is derived from an EMBL/GenBank/DDBJ whole genome shotgun (WGS) entry which is preliminary data.</text>
</comment>
<organism evidence="2 3">
    <name type="scientific">Tritrichomonas foetus</name>
    <dbReference type="NCBI Taxonomy" id="1144522"/>
    <lineage>
        <taxon>Eukaryota</taxon>
        <taxon>Metamonada</taxon>
        <taxon>Parabasalia</taxon>
        <taxon>Tritrichomonadida</taxon>
        <taxon>Tritrichomonadidae</taxon>
        <taxon>Tritrichomonas</taxon>
    </lineage>
</organism>
<keyword evidence="1" id="KW-0812">Transmembrane</keyword>
<dbReference type="RefSeq" id="XP_068359931.1">
    <property type="nucleotide sequence ID" value="XM_068492526.1"/>
</dbReference>
<dbReference type="Gene3D" id="3.90.70.10">
    <property type="entry name" value="Cysteine proteinases"/>
    <property type="match status" value="1"/>
</dbReference>
<feature type="transmembrane region" description="Helical" evidence="1">
    <location>
        <begin position="30"/>
        <end position="51"/>
    </location>
</feature>
<dbReference type="PANTHER" id="PTHR35899:SF1">
    <property type="entry name" value="PEPTIDASE C1A PAPAIN C-TERMINAL DOMAIN-CONTAINING PROTEIN"/>
    <property type="match status" value="1"/>
</dbReference>
<proteinExistence type="predicted"/>
<dbReference type="OrthoDB" id="59402at2759"/>
<keyword evidence="1" id="KW-1133">Transmembrane helix</keyword>
<dbReference type="VEuPathDB" id="TrichDB:TRFO_05497"/>
<evidence type="ECO:0000313" key="2">
    <source>
        <dbReference type="EMBL" id="OHT06795.1"/>
    </source>
</evidence>
<evidence type="ECO:0000256" key="1">
    <source>
        <dbReference type="SAM" id="Phobius"/>
    </source>
</evidence>
<sequence length="579" mass="65720">MRTSGIQKIERGDPLLVNEQQNSGCNNRCMTIFLIVLDIILIPVLVVSLYFSMQALKKSKDPIPSPLDYLAQQYADALPDSFLPDHFRVDPIYYFPATNQYSRGTCWAFSTIYLLMTQYRAQGIRQGYMKEDEYVNISVQAFTAFLGNWCKAHPTEKVCGYGGFLKDDSTNDNQIEALKYFYEAISELAKSILPESVCPYTHVKDPSTDFKCDGFDEAVKNNPIEFKIKSMRTVYDVRGVKQLLYDAQRPLGIGIGMASMDFFVPCEGSVYADKDQCVKKEVPCPYAQDGSYCYVLTVSGRTGDAIFATSENIERITQSGGHAMNIVGYNDNWRFNDRFAPSESIAEMKGTFILHNSWGATPGHSIDFLVGDRTLENEEMMCPNHDNPLNWIPGDYDCVVQNNGDHTKCGTEIHRIRGKGRTMHSDLLVCKNTAFCKQDGKYILQGKSDAETEALSNGLHNTKFIDVTDPSNISSVTITYPFWALNQILKPNPEEYVPNDPFDCGFYALPYKTLEMYRRRSWDLFDNFKVSDIEIEFSPSSYRNAPEAQEKDLTWLNESTWTLPKVEFDGPIPFDAIYK</sequence>
<reference evidence="2" key="1">
    <citation type="submission" date="2016-10" db="EMBL/GenBank/DDBJ databases">
        <authorList>
            <person name="Benchimol M."/>
            <person name="Almeida L.G."/>
            <person name="Vasconcelos A.T."/>
            <person name="Perreira-Neves A."/>
            <person name="Rosa I.A."/>
            <person name="Tasca T."/>
            <person name="Bogo M.R."/>
            <person name="de Souza W."/>
        </authorList>
    </citation>
    <scope>NUCLEOTIDE SEQUENCE [LARGE SCALE GENOMIC DNA]</scope>
    <source>
        <strain evidence="2">K</strain>
    </source>
</reference>
<name>A0A1J4K6I6_9EUKA</name>
<evidence type="ECO:0000313" key="3">
    <source>
        <dbReference type="Proteomes" id="UP000179807"/>
    </source>
</evidence>
<dbReference type="PANTHER" id="PTHR35899">
    <property type="entry name" value="PAPAIN FAMILY CYSTEINE PROTEASE DOMAIN CONTAINING PROTEIN"/>
    <property type="match status" value="1"/>
</dbReference>
<accession>A0A1J4K6I6</accession>
<dbReference type="SUPFAM" id="SSF54001">
    <property type="entry name" value="Cysteine proteinases"/>
    <property type="match status" value="1"/>
</dbReference>
<keyword evidence="1" id="KW-0472">Membrane</keyword>
<keyword evidence="3" id="KW-1185">Reference proteome</keyword>
<protein>
    <recommendedName>
        <fullName evidence="4">Peptidase C1A papain C-terminal domain-containing protein</fullName>
    </recommendedName>
</protein>
<dbReference type="CDD" id="cd02619">
    <property type="entry name" value="Peptidase_C1"/>
    <property type="match status" value="1"/>
</dbReference>
<evidence type="ECO:0008006" key="4">
    <source>
        <dbReference type="Google" id="ProtNLM"/>
    </source>
</evidence>
<dbReference type="InterPro" id="IPR000169">
    <property type="entry name" value="Pept_cys_AS"/>
</dbReference>
<dbReference type="InterPro" id="IPR038765">
    <property type="entry name" value="Papain-like_cys_pep_sf"/>
</dbReference>
<dbReference type="AlphaFoldDB" id="A0A1J4K6I6"/>